<keyword evidence="4 8" id="KW-0378">Hydrolase</keyword>
<keyword evidence="2 8" id="KW-0645">Protease</keyword>
<keyword evidence="5" id="KW-0190">Covalent protein-DNA linkage</keyword>
<dbReference type="Proteomes" id="UP000649151">
    <property type="component" value="Unassembled WGS sequence"/>
</dbReference>
<evidence type="ECO:0000256" key="2">
    <source>
        <dbReference type="ARBA" id="ARBA00022670"/>
    </source>
</evidence>
<organism evidence="9 10">
    <name type="scientific">Clostridium facile</name>
    <dbReference type="NCBI Taxonomy" id="2763035"/>
    <lineage>
        <taxon>Bacteria</taxon>
        <taxon>Bacillati</taxon>
        <taxon>Bacillota</taxon>
        <taxon>Clostridia</taxon>
        <taxon>Eubacteriales</taxon>
        <taxon>Clostridiaceae</taxon>
        <taxon>Clostridium</taxon>
    </lineage>
</organism>
<dbReference type="SUPFAM" id="SSF143081">
    <property type="entry name" value="BB1717-like"/>
    <property type="match status" value="1"/>
</dbReference>
<dbReference type="EC" id="3.4.-.-" evidence="8"/>
<accession>A0ABR7IPJ3</accession>
<comment type="caution">
    <text evidence="9">The sequence shown here is derived from an EMBL/GenBank/DDBJ whole genome shotgun (WGS) entry which is preliminary data.</text>
</comment>
<evidence type="ECO:0000256" key="6">
    <source>
        <dbReference type="ARBA" id="ARBA00023125"/>
    </source>
</evidence>
<dbReference type="EMBL" id="JACOQK010000001">
    <property type="protein sequence ID" value="MBC5787065.1"/>
    <property type="molecule type" value="Genomic_DNA"/>
</dbReference>
<evidence type="ECO:0000313" key="10">
    <source>
        <dbReference type="Proteomes" id="UP000649151"/>
    </source>
</evidence>
<evidence type="ECO:0000256" key="4">
    <source>
        <dbReference type="ARBA" id="ARBA00022801"/>
    </source>
</evidence>
<comment type="similarity">
    <text evidence="1 8">Belongs to the SOS response-associated peptidase family.</text>
</comment>
<evidence type="ECO:0000256" key="7">
    <source>
        <dbReference type="ARBA" id="ARBA00023239"/>
    </source>
</evidence>
<evidence type="ECO:0000256" key="8">
    <source>
        <dbReference type="RuleBase" id="RU364100"/>
    </source>
</evidence>
<keyword evidence="6" id="KW-0238">DNA-binding</keyword>
<dbReference type="PANTHER" id="PTHR13604:SF0">
    <property type="entry name" value="ABASIC SITE PROCESSING PROTEIN HMCES"/>
    <property type="match status" value="1"/>
</dbReference>
<name>A0ABR7IPJ3_9CLOT</name>
<dbReference type="RefSeq" id="WP_069988756.1">
    <property type="nucleotide sequence ID" value="NZ_JACOQK010000001.1"/>
</dbReference>
<evidence type="ECO:0000313" key="9">
    <source>
        <dbReference type="EMBL" id="MBC5787065.1"/>
    </source>
</evidence>
<dbReference type="PANTHER" id="PTHR13604">
    <property type="entry name" value="DC12-RELATED"/>
    <property type="match status" value="1"/>
</dbReference>
<proteinExistence type="inferred from homology"/>
<keyword evidence="10" id="KW-1185">Reference proteome</keyword>
<evidence type="ECO:0000256" key="5">
    <source>
        <dbReference type="ARBA" id="ARBA00023124"/>
    </source>
</evidence>
<keyword evidence="3" id="KW-0227">DNA damage</keyword>
<evidence type="ECO:0000256" key="1">
    <source>
        <dbReference type="ARBA" id="ARBA00008136"/>
    </source>
</evidence>
<dbReference type="InterPro" id="IPR003738">
    <property type="entry name" value="SRAP"/>
</dbReference>
<gene>
    <name evidence="9" type="ORF">H8Z77_03375</name>
</gene>
<sequence length="191" mass="22157">MCGRYSLFTDEQNKEILKIIQEVSAKHPSVEMKTGEIFPTNIAPILKQENGSIHPDAAIWGFPHFKNKGVIINARSETAFEKKMFRESLIFRRCVIPSTGFYEWSQDEAHQKYRFLLPQSNVLYMAGIYNEYKGEQRYVILTTEGNESIREIHHRMPVVLLPNQIEQWIEDSNSTSEILRGEFPSLVYTVA</sequence>
<dbReference type="Pfam" id="PF02586">
    <property type="entry name" value="SRAP"/>
    <property type="match status" value="1"/>
</dbReference>
<evidence type="ECO:0000256" key="3">
    <source>
        <dbReference type="ARBA" id="ARBA00022763"/>
    </source>
</evidence>
<dbReference type="Gene3D" id="3.90.1680.10">
    <property type="entry name" value="SOS response associated peptidase-like"/>
    <property type="match status" value="1"/>
</dbReference>
<protein>
    <recommendedName>
        <fullName evidence="8">Abasic site processing protein</fullName>
        <ecNumber evidence="8">3.4.-.-</ecNumber>
    </recommendedName>
</protein>
<reference evidence="9 10" key="1">
    <citation type="submission" date="2020-08" db="EMBL/GenBank/DDBJ databases">
        <title>Genome public.</title>
        <authorList>
            <person name="Liu C."/>
            <person name="Sun Q."/>
        </authorList>
    </citation>
    <scope>NUCLEOTIDE SEQUENCE [LARGE SCALE GENOMIC DNA]</scope>
    <source>
        <strain evidence="9 10">NSJ-27</strain>
    </source>
</reference>
<keyword evidence="7" id="KW-0456">Lyase</keyword>
<dbReference type="InterPro" id="IPR036590">
    <property type="entry name" value="SRAP-like"/>
</dbReference>